<dbReference type="SUPFAM" id="SSF103088">
    <property type="entry name" value="OmpA-like"/>
    <property type="match status" value="1"/>
</dbReference>
<dbReference type="PANTHER" id="PTHR30329:SF21">
    <property type="entry name" value="LIPOPROTEIN YIAD-RELATED"/>
    <property type="match status" value="1"/>
</dbReference>
<evidence type="ECO:0000256" key="3">
    <source>
        <dbReference type="ARBA" id="ARBA00022475"/>
    </source>
</evidence>
<dbReference type="CDD" id="cd07185">
    <property type="entry name" value="OmpA_C-like"/>
    <property type="match status" value="1"/>
</dbReference>
<feature type="compositionally biased region" description="Pro residues" evidence="8">
    <location>
        <begin position="309"/>
        <end position="332"/>
    </location>
</feature>
<evidence type="ECO:0000256" key="6">
    <source>
        <dbReference type="ARBA" id="ARBA00023136"/>
    </source>
</evidence>
<organism evidence="11 12">
    <name type="scientific">Dongia sedimenti</name>
    <dbReference type="NCBI Taxonomy" id="3064282"/>
    <lineage>
        <taxon>Bacteria</taxon>
        <taxon>Pseudomonadati</taxon>
        <taxon>Pseudomonadota</taxon>
        <taxon>Alphaproteobacteria</taxon>
        <taxon>Rhodospirillales</taxon>
        <taxon>Dongiaceae</taxon>
        <taxon>Dongia</taxon>
    </lineage>
</organism>
<keyword evidence="3" id="KW-1003">Cell membrane</keyword>
<evidence type="ECO:0000313" key="11">
    <source>
        <dbReference type="EMBL" id="MDQ7248288.1"/>
    </source>
</evidence>
<name>A0ABU0YNB8_9PROT</name>
<sequence length="351" mass="37734">MADDRPIIIKRIKKSGGAHHGGAWKVAYADFVTAMMAFFLLLWLLNAVTEEQKKGIAQYFKPTIAPQNQQSQEAILNGQPAVMMAVDGASAAQAQVDIDNAEEDAQDAPKKTSDTEAVPAGADQKAEKPVDVKEAQEVVAKAEQQQFADVKQKIEQQIQQDPGLADLKNNIDIQQTPEGLLIQLLDKEKVSMFPSGSASMNERSRQLLSLVAHVVAPLDNKLSIAGHTDATPYQGKADYSNWELSTDRANAARRALVTAGVNDRRIENVSGRADTDPKVKDNPLSPENRRISIVLLRDKPIAPAGLNTPPAPAPTPAPASAPAEPSGPPPEIVPSDPLLPESITQPQDSTH</sequence>
<dbReference type="EMBL" id="JAUYVI010000003">
    <property type="protein sequence ID" value="MDQ7248288.1"/>
    <property type="molecule type" value="Genomic_DNA"/>
</dbReference>
<comment type="similarity">
    <text evidence="2">Belongs to the MotB family.</text>
</comment>
<reference evidence="12" key="1">
    <citation type="submission" date="2023-08" db="EMBL/GenBank/DDBJ databases">
        <title>Rhodospirillaceae gen. nov., a novel taxon isolated from the Yangtze River Yuezi River estuary sludge.</title>
        <authorList>
            <person name="Ruan L."/>
        </authorList>
    </citation>
    <scope>NUCLEOTIDE SEQUENCE [LARGE SCALE GENOMIC DNA]</scope>
    <source>
        <strain evidence="12">R-7</strain>
    </source>
</reference>
<evidence type="ECO:0000256" key="2">
    <source>
        <dbReference type="ARBA" id="ARBA00008914"/>
    </source>
</evidence>
<evidence type="ECO:0000256" key="1">
    <source>
        <dbReference type="ARBA" id="ARBA00004162"/>
    </source>
</evidence>
<evidence type="ECO:0000256" key="8">
    <source>
        <dbReference type="SAM" id="MobiDB-lite"/>
    </source>
</evidence>
<keyword evidence="12" id="KW-1185">Reference proteome</keyword>
<dbReference type="RefSeq" id="WP_379955741.1">
    <property type="nucleotide sequence ID" value="NZ_JAUYVI010000003.1"/>
</dbReference>
<feature type="domain" description="OmpA-like" evidence="10">
    <location>
        <begin position="180"/>
        <end position="299"/>
    </location>
</feature>
<keyword evidence="4 9" id="KW-0812">Transmembrane</keyword>
<dbReference type="PROSITE" id="PS51123">
    <property type="entry name" value="OMPA_2"/>
    <property type="match status" value="1"/>
</dbReference>
<dbReference type="Pfam" id="PF13677">
    <property type="entry name" value="MotB_plug"/>
    <property type="match status" value="1"/>
</dbReference>
<keyword evidence="5 9" id="KW-1133">Transmembrane helix</keyword>
<keyword evidence="11" id="KW-0282">Flagellum</keyword>
<evidence type="ECO:0000256" key="9">
    <source>
        <dbReference type="SAM" id="Phobius"/>
    </source>
</evidence>
<dbReference type="InterPro" id="IPR050330">
    <property type="entry name" value="Bact_OuterMem_StrucFunc"/>
</dbReference>
<keyword evidence="11" id="KW-0969">Cilium</keyword>
<dbReference type="InterPro" id="IPR036737">
    <property type="entry name" value="OmpA-like_sf"/>
</dbReference>
<feature type="compositionally biased region" description="Polar residues" evidence="8">
    <location>
        <begin position="342"/>
        <end position="351"/>
    </location>
</feature>
<proteinExistence type="inferred from homology"/>
<evidence type="ECO:0000259" key="10">
    <source>
        <dbReference type="PROSITE" id="PS51123"/>
    </source>
</evidence>
<feature type="region of interest" description="Disordered" evidence="8">
    <location>
        <begin position="101"/>
        <end position="130"/>
    </location>
</feature>
<dbReference type="Gene3D" id="3.30.1330.60">
    <property type="entry name" value="OmpA-like domain"/>
    <property type="match status" value="1"/>
</dbReference>
<comment type="subcellular location">
    <subcellularLocation>
        <location evidence="1">Cell membrane</location>
        <topology evidence="1">Single-pass membrane protein</topology>
    </subcellularLocation>
</comment>
<keyword evidence="11" id="KW-0966">Cell projection</keyword>
<dbReference type="InterPro" id="IPR006665">
    <property type="entry name" value="OmpA-like"/>
</dbReference>
<gene>
    <name evidence="11" type="primary">motB</name>
    <name evidence="11" type="ORF">Q8A70_11460</name>
</gene>
<dbReference type="InterPro" id="IPR025713">
    <property type="entry name" value="MotB-like_N_dom"/>
</dbReference>
<protein>
    <submittedName>
        <fullName evidence="11">Flagellar motor protein MotB</fullName>
    </submittedName>
</protein>
<evidence type="ECO:0000256" key="4">
    <source>
        <dbReference type="ARBA" id="ARBA00022692"/>
    </source>
</evidence>
<evidence type="ECO:0000256" key="7">
    <source>
        <dbReference type="PROSITE-ProRule" id="PRU00473"/>
    </source>
</evidence>
<evidence type="ECO:0000313" key="12">
    <source>
        <dbReference type="Proteomes" id="UP001230156"/>
    </source>
</evidence>
<evidence type="ECO:0000256" key="5">
    <source>
        <dbReference type="ARBA" id="ARBA00022989"/>
    </source>
</evidence>
<accession>A0ABU0YNB8</accession>
<dbReference type="Pfam" id="PF00691">
    <property type="entry name" value="OmpA"/>
    <property type="match status" value="1"/>
</dbReference>
<feature type="compositionally biased region" description="Basic and acidic residues" evidence="8">
    <location>
        <begin position="268"/>
        <end position="281"/>
    </location>
</feature>
<dbReference type="PANTHER" id="PTHR30329">
    <property type="entry name" value="STATOR ELEMENT OF FLAGELLAR MOTOR COMPLEX"/>
    <property type="match status" value="1"/>
</dbReference>
<feature type="region of interest" description="Disordered" evidence="8">
    <location>
        <begin position="268"/>
        <end position="351"/>
    </location>
</feature>
<dbReference type="Proteomes" id="UP001230156">
    <property type="component" value="Unassembled WGS sequence"/>
</dbReference>
<comment type="caution">
    <text evidence="11">The sequence shown here is derived from an EMBL/GenBank/DDBJ whole genome shotgun (WGS) entry which is preliminary data.</text>
</comment>
<keyword evidence="6 7" id="KW-0472">Membrane</keyword>
<feature type="transmembrane region" description="Helical" evidence="9">
    <location>
        <begin position="26"/>
        <end position="45"/>
    </location>
</feature>
<dbReference type="NCBIfam" id="NF006548">
    <property type="entry name" value="PRK09041.1"/>
    <property type="match status" value="1"/>
</dbReference>